<protein>
    <recommendedName>
        <fullName evidence="3">CEP152 CEP63 binding coiled coil domain-containing protein</fullName>
    </recommendedName>
</protein>
<evidence type="ECO:0000256" key="2">
    <source>
        <dbReference type="SAM" id="MobiDB-lite"/>
    </source>
</evidence>
<dbReference type="Pfam" id="PF25770">
    <property type="entry name" value="CC_CEP63-bind_CEP152"/>
    <property type="match status" value="1"/>
</dbReference>
<accession>A0A0B6YCR9</accession>
<dbReference type="EMBL" id="HACG01006425">
    <property type="protein sequence ID" value="CEK53290.1"/>
    <property type="molecule type" value="Transcribed_RNA"/>
</dbReference>
<feature type="domain" description="CEP152 CEP63 binding coiled coil" evidence="3">
    <location>
        <begin position="377"/>
        <end position="413"/>
    </location>
</feature>
<feature type="coiled-coil region" evidence="1">
    <location>
        <begin position="251"/>
        <end position="285"/>
    </location>
</feature>
<feature type="non-terminal residue" evidence="4">
    <location>
        <position position="1"/>
    </location>
</feature>
<feature type="coiled-coil region" evidence="1">
    <location>
        <begin position="37"/>
        <end position="210"/>
    </location>
</feature>
<feature type="non-terminal residue" evidence="4">
    <location>
        <position position="537"/>
    </location>
</feature>
<reference evidence="4" key="1">
    <citation type="submission" date="2014-12" db="EMBL/GenBank/DDBJ databases">
        <title>Insight into the proteome of Arion vulgaris.</title>
        <authorList>
            <person name="Aradska J."/>
            <person name="Bulat T."/>
            <person name="Smidak R."/>
            <person name="Sarate P."/>
            <person name="Gangsoo J."/>
            <person name="Sialana F."/>
            <person name="Bilban M."/>
            <person name="Lubec G."/>
        </authorList>
    </citation>
    <scope>NUCLEOTIDE SEQUENCE</scope>
    <source>
        <tissue evidence="4">Skin</tissue>
    </source>
</reference>
<evidence type="ECO:0000313" key="4">
    <source>
        <dbReference type="EMBL" id="CEK53290.1"/>
    </source>
</evidence>
<dbReference type="AlphaFoldDB" id="A0A0B6YCR9"/>
<keyword evidence="1" id="KW-0175">Coiled coil</keyword>
<organism evidence="4">
    <name type="scientific">Arion vulgaris</name>
    <dbReference type="NCBI Taxonomy" id="1028688"/>
    <lineage>
        <taxon>Eukaryota</taxon>
        <taxon>Metazoa</taxon>
        <taxon>Spiralia</taxon>
        <taxon>Lophotrochozoa</taxon>
        <taxon>Mollusca</taxon>
        <taxon>Gastropoda</taxon>
        <taxon>Heterobranchia</taxon>
        <taxon>Euthyneura</taxon>
        <taxon>Panpulmonata</taxon>
        <taxon>Eupulmonata</taxon>
        <taxon>Stylommatophora</taxon>
        <taxon>Helicina</taxon>
        <taxon>Arionoidea</taxon>
        <taxon>Arionidae</taxon>
        <taxon>Arion</taxon>
    </lineage>
</organism>
<evidence type="ECO:0000256" key="1">
    <source>
        <dbReference type="SAM" id="Coils"/>
    </source>
</evidence>
<feature type="region of interest" description="Disordered" evidence="2">
    <location>
        <begin position="470"/>
        <end position="495"/>
    </location>
</feature>
<proteinExistence type="predicted"/>
<gene>
    <name evidence="4" type="primary">ORF19775</name>
</gene>
<dbReference type="InterPro" id="IPR057659">
    <property type="entry name" value="CEP152_CC"/>
</dbReference>
<sequence>KEAEKMRSSVQDAQGVTEQIQEARIKWFKEVQSYISKEIEQGLADKLKEEREKIKKELEEDREVKQKNAEENVQEKVQNYKQEIEKENTEEMKRKLEREVENLKKKFVSELEARVLKEKSRLEQEVISWKEEAKNRMEEDRSRVVKMLLSEADRNIQEDKARLKNEINQIKEDELREMREEMEEDMRKRIRKEREEWERERSEYETIEDERNVEWEQRMRSEVEARTKACSERDIAVNVLKSRELIFHEDKQKLIAGLKKCREDLEDMKKEQVSLEDRYTEMDRKYKADMKEAKRIRDQDLVKLKTKLEEQKEDLLASFKVQVMDLQDECDAVVRKVKMEGDKEKASLLAEVRRQTESTSLPIQLTTTDTTSNTILELRDQYLDTVAKIKADVMTHVQDANLRAAATMRAEIDTQKLQVIELFRDKCKTNMRSALTGQVSENTITVVEHSIDLLSDHIISSTVLLPTTVQSSNHDNKGSKRISNHFDSKNKGMSETVQPADVFPTSDQLIEKNTGTLFEQPVLDRDEKLKSVLDRDE</sequence>
<evidence type="ECO:0000259" key="3">
    <source>
        <dbReference type="Pfam" id="PF25770"/>
    </source>
</evidence>
<feature type="compositionally biased region" description="Basic and acidic residues" evidence="2">
    <location>
        <begin position="474"/>
        <end position="492"/>
    </location>
</feature>
<name>A0A0B6YCR9_9EUPU</name>